<dbReference type="PRINTS" id="PR00455">
    <property type="entry name" value="HTHTETR"/>
</dbReference>
<name>A0A6J6NBY7_9ZZZZ</name>
<dbReference type="GO" id="GO:0000976">
    <property type="term" value="F:transcription cis-regulatory region binding"/>
    <property type="evidence" value="ECO:0007669"/>
    <property type="project" value="TreeGrafter"/>
</dbReference>
<dbReference type="AlphaFoldDB" id="A0A6J6NBY7"/>
<reference evidence="5" key="1">
    <citation type="submission" date="2020-05" db="EMBL/GenBank/DDBJ databases">
        <authorList>
            <person name="Chiriac C."/>
            <person name="Salcher M."/>
            <person name="Ghai R."/>
            <person name="Kavagutti S V."/>
        </authorList>
    </citation>
    <scope>NUCLEOTIDE SEQUENCE</scope>
</reference>
<dbReference type="InterPro" id="IPR050109">
    <property type="entry name" value="HTH-type_TetR-like_transc_reg"/>
</dbReference>
<gene>
    <name evidence="5" type="ORF">UFOPK2366_00309</name>
</gene>
<organism evidence="5">
    <name type="scientific">freshwater metagenome</name>
    <dbReference type="NCBI Taxonomy" id="449393"/>
    <lineage>
        <taxon>unclassified sequences</taxon>
        <taxon>metagenomes</taxon>
        <taxon>ecological metagenomes</taxon>
    </lineage>
</organism>
<sequence>MHTVSMDVKSPRDKRVVQGEVTRAALIDAARELFGNQGYADTSTDEIVTRAGVTKGALYHHFRGKDDLFRVVFEQVQRDVSDQAVAEFLGPDSWKALVNGCDLWVRAHLDASVRRIVMQDARAVLGADEVRAIENRYGVVALRGALRKAMHAGVLERQPLRPLALLLMGALTEGCFYIADESDPAAAQIAISDLTTRMLSAFRTAARE</sequence>
<dbReference type="PROSITE" id="PS01081">
    <property type="entry name" value="HTH_TETR_1"/>
    <property type="match status" value="1"/>
</dbReference>
<dbReference type="InterPro" id="IPR023772">
    <property type="entry name" value="DNA-bd_HTH_TetR-type_CS"/>
</dbReference>
<evidence type="ECO:0000313" key="5">
    <source>
        <dbReference type="EMBL" id="CAB4682578.1"/>
    </source>
</evidence>
<dbReference type="Gene3D" id="1.10.357.10">
    <property type="entry name" value="Tetracycline Repressor, domain 2"/>
    <property type="match status" value="1"/>
</dbReference>
<keyword evidence="3" id="KW-0804">Transcription</keyword>
<dbReference type="InterPro" id="IPR009057">
    <property type="entry name" value="Homeodomain-like_sf"/>
</dbReference>
<dbReference type="PANTHER" id="PTHR30055">
    <property type="entry name" value="HTH-TYPE TRANSCRIPTIONAL REGULATOR RUTR"/>
    <property type="match status" value="1"/>
</dbReference>
<feature type="domain" description="HTH tetR-type" evidence="4">
    <location>
        <begin position="20"/>
        <end position="80"/>
    </location>
</feature>
<dbReference type="FunFam" id="1.10.10.60:FF:000141">
    <property type="entry name" value="TetR family transcriptional regulator"/>
    <property type="match status" value="1"/>
</dbReference>
<evidence type="ECO:0000256" key="2">
    <source>
        <dbReference type="ARBA" id="ARBA00023125"/>
    </source>
</evidence>
<evidence type="ECO:0000256" key="1">
    <source>
        <dbReference type="ARBA" id="ARBA00023015"/>
    </source>
</evidence>
<dbReference type="InterPro" id="IPR001647">
    <property type="entry name" value="HTH_TetR"/>
</dbReference>
<dbReference type="PROSITE" id="PS50977">
    <property type="entry name" value="HTH_TETR_2"/>
    <property type="match status" value="1"/>
</dbReference>
<dbReference type="EMBL" id="CAEZXM010000036">
    <property type="protein sequence ID" value="CAB4682578.1"/>
    <property type="molecule type" value="Genomic_DNA"/>
</dbReference>
<protein>
    <submittedName>
        <fullName evidence="5">Unannotated protein</fullName>
    </submittedName>
</protein>
<evidence type="ECO:0000256" key="3">
    <source>
        <dbReference type="ARBA" id="ARBA00023163"/>
    </source>
</evidence>
<dbReference type="GO" id="GO:0003700">
    <property type="term" value="F:DNA-binding transcription factor activity"/>
    <property type="evidence" value="ECO:0007669"/>
    <property type="project" value="TreeGrafter"/>
</dbReference>
<dbReference type="InterPro" id="IPR049484">
    <property type="entry name" value="Rv0078-like_C"/>
</dbReference>
<proteinExistence type="predicted"/>
<accession>A0A6J6NBY7</accession>
<dbReference type="Pfam" id="PF00440">
    <property type="entry name" value="TetR_N"/>
    <property type="match status" value="1"/>
</dbReference>
<keyword evidence="2" id="KW-0238">DNA-binding</keyword>
<keyword evidence="1" id="KW-0805">Transcription regulation</keyword>
<evidence type="ECO:0000259" key="4">
    <source>
        <dbReference type="PROSITE" id="PS50977"/>
    </source>
</evidence>
<dbReference type="PANTHER" id="PTHR30055:SF234">
    <property type="entry name" value="HTH-TYPE TRANSCRIPTIONAL REGULATOR BETI"/>
    <property type="match status" value="1"/>
</dbReference>
<dbReference type="Pfam" id="PF21351">
    <property type="entry name" value="TetR_C_41"/>
    <property type="match status" value="1"/>
</dbReference>
<dbReference type="SUPFAM" id="SSF46689">
    <property type="entry name" value="Homeodomain-like"/>
    <property type="match status" value="1"/>
</dbReference>